<evidence type="ECO:0000256" key="3">
    <source>
        <dbReference type="ARBA" id="ARBA00020984"/>
    </source>
</evidence>
<dbReference type="GO" id="GO:0007030">
    <property type="term" value="P:Golgi organization"/>
    <property type="evidence" value="ECO:0007669"/>
    <property type="project" value="TreeGrafter"/>
</dbReference>
<evidence type="ECO:0000256" key="8">
    <source>
        <dbReference type="ARBA" id="ARBA00031345"/>
    </source>
</evidence>
<dbReference type="GO" id="GO:0017119">
    <property type="term" value="C:Golgi transport complex"/>
    <property type="evidence" value="ECO:0007669"/>
    <property type="project" value="InterPro"/>
</dbReference>
<evidence type="ECO:0000256" key="9">
    <source>
        <dbReference type="SAM" id="MobiDB-lite"/>
    </source>
</evidence>
<dbReference type="PANTHER" id="PTHR21443">
    <property type="entry name" value="CONSERVED OLIGOMERIC GOLGI COMPLEX COMPONENT 7"/>
    <property type="match status" value="1"/>
</dbReference>
<proteinExistence type="inferred from homology"/>
<keyword evidence="11" id="KW-1185">Reference proteome</keyword>
<gene>
    <name evidence="10" type="ORF">F1559_003723</name>
</gene>
<evidence type="ECO:0000256" key="5">
    <source>
        <dbReference type="ARBA" id="ARBA00022927"/>
    </source>
</evidence>
<evidence type="ECO:0000313" key="10">
    <source>
        <dbReference type="EMBL" id="KAF6001583.1"/>
    </source>
</evidence>
<dbReference type="InterPro" id="IPR019335">
    <property type="entry name" value="COG7"/>
</dbReference>
<keyword evidence="5" id="KW-0653">Protein transport</keyword>
<evidence type="ECO:0000256" key="6">
    <source>
        <dbReference type="ARBA" id="ARBA00023034"/>
    </source>
</evidence>
<evidence type="ECO:0000256" key="7">
    <source>
        <dbReference type="ARBA" id="ARBA00023136"/>
    </source>
</evidence>
<dbReference type="GO" id="GO:0006886">
    <property type="term" value="P:intracellular protein transport"/>
    <property type="evidence" value="ECO:0007669"/>
    <property type="project" value="InterPro"/>
</dbReference>
<evidence type="ECO:0000256" key="1">
    <source>
        <dbReference type="ARBA" id="ARBA00004395"/>
    </source>
</evidence>
<evidence type="ECO:0000256" key="4">
    <source>
        <dbReference type="ARBA" id="ARBA00022448"/>
    </source>
</evidence>
<evidence type="ECO:0000256" key="2">
    <source>
        <dbReference type="ARBA" id="ARBA00005831"/>
    </source>
</evidence>
<dbReference type="GO" id="GO:0006890">
    <property type="term" value="P:retrograde vesicle-mediated transport, Golgi to endoplasmic reticulum"/>
    <property type="evidence" value="ECO:0007669"/>
    <property type="project" value="TreeGrafter"/>
</dbReference>
<dbReference type="EMBL" id="VWRR01000014">
    <property type="protein sequence ID" value="KAF6001583.1"/>
    <property type="molecule type" value="Genomic_DNA"/>
</dbReference>
<dbReference type="PANTHER" id="PTHR21443:SF0">
    <property type="entry name" value="CONSERVED OLIGOMERIC GOLGI COMPLEX SUBUNIT 7"/>
    <property type="match status" value="1"/>
</dbReference>
<evidence type="ECO:0000313" key="11">
    <source>
        <dbReference type="Proteomes" id="UP000530660"/>
    </source>
</evidence>
<sequence length="987" mass="110214">MTSERIITPSHGRMSNAEPWRPNENGSLDESAVALINRLLAERSGQMLSPNAVDESLLADVYDTHCETCDRFCRNWLDSLSNQMKGATTSDDSDARIDSMMRESEALLQRTRQAGRALTNRSASAVWPLLRHAYEYEARLMSAERLYHHAVTAERLAGRLATLRTDADLVRFGTTVAALKESLDALNVGPDLERATADMRTTLERFRDHFQQGFQEELAIWLQKIRSLPSGVIQESAYESFPWPGIHELFGRCGHDAAFRDIVVRLTAASIHRQMQEDALTVEVNEAIEALLSGSKAQLSTVPETLCPWMLISKANAQAWTPIEHTQVQHMKSLTAHLPSALTQMVDLLRAYGTLWQRIVDAPTTRPHANTLERNRASLLQPSVDDASTRNQEEQASADASSVLVAMLYHAVLCRLWTDLAKVMAIPWSEISLIGTSPASWSASELHSLRNKLYTTMDICCLQLMQALSHMLRLIRVQEQQADSSDRGNKSLQFAASKLIDLCLLPMLAALYHAGSNRLAPETWTALPDDFQGDARAEFVEPTTPDERGLIALDHISRQLDALRQRFGQRPPSERSTSISAAIGLLAQMGAAMARLRRRFCTRQRQTWNEWFERGCGLCLYGTLLPSIRRWLEQQMEHITGALHSVQELVKPSLIQMSMTQASDSVGAPSPLVASERSAATSRDWSTDHTDHLMALQTVFELLHELASWTLDLLSLIVHLIHSAERLRETQRISEQVDSLASEPLDLVGAARDETSATRLAVRWALSRDAALRTQYFADSRDTNHLLWRFTEKLVHDIAPVIVEGVGLLQSLVRHMFAASLQTLETTYRRPPVNNISDYDTALALPTFSVHPTDAMIGLGERLLALPSLLEPMLLATRSGLHLRCLVLPRAADATVAQVWATHLQQLAQELHRDPEAMHQSMHAPVPVTMLAAGARHWLPLLVEPIANTARQVLQRAASATLSDEQQMQLAADMEYLEQALERIGCR</sequence>
<keyword evidence="7" id="KW-0472">Membrane</keyword>
<feature type="region of interest" description="Disordered" evidence="9">
    <location>
        <begin position="367"/>
        <end position="395"/>
    </location>
</feature>
<dbReference type="Proteomes" id="UP000530660">
    <property type="component" value="Unassembled WGS sequence"/>
</dbReference>
<dbReference type="GO" id="GO:0000139">
    <property type="term" value="C:Golgi membrane"/>
    <property type="evidence" value="ECO:0007669"/>
    <property type="project" value="UniProtKB-SubCell"/>
</dbReference>
<dbReference type="OrthoDB" id="10621695at2759"/>
<comment type="caution">
    <text evidence="10">The sequence shown here is derived from an EMBL/GenBank/DDBJ whole genome shotgun (WGS) entry which is preliminary data.</text>
</comment>
<keyword evidence="4" id="KW-0813">Transport</keyword>
<protein>
    <recommendedName>
        <fullName evidence="3">Conserved oligomeric Golgi complex subunit 7</fullName>
    </recommendedName>
    <alternativeName>
        <fullName evidence="8">Component of oligomeric Golgi complex 7</fullName>
    </alternativeName>
</protein>
<comment type="similarity">
    <text evidence="2">Belongs to the COG7 family.</text>
</comment>
<keyword evidence="6" id="KW-0333">Golgi apparatus</keyword>
<reference evidence="10 11" key="1">
    <citation type="journal article" date="2020" name="J. Phycol.">
        <title>Comparative genome analysis reveals Cyanidiococcus gen. nov., a new extremophilic red algal genus sister to Cyanidioschyzon (Cyanidioschyzonaceae, Rhodophyta).</title>
        <authorList>
            <person name="Liu S.-L."/>
            <person name="Chiang Y.-R."/>
            <person name="Yoon H.S."/>
            <person name="Fu H.-Y."/>
        </authorList>
    </citation>
    <scope>NUCLEOTIDE SEQUENCE [LARGE SCALE GENOMIC DNA]</scope>
    <source>
        <strain evidence="10 11">THAL066</strain>
    </source>
</reference>
<comment type="subcellular location">
    <subcellularLocation>
        <location evidence="1">Golgi apparatus membrane</location>
        <topology evidence="1">Peripheral membrane protein</topology>
    </subcellularLocation>
</comment>
<organism evidence="10 11">
    <name type="scientific">Cyanidiococcus yangmingshanensis</name>
    <dbReference type="NCBI Taxonomy" id="2690220"/>
    <lineage>
        <taxon>Eukaryota</taxon>
        <taxon>Rhodophyta</taxon>
        <taxon>Bangiophyceae</taxon>
        <taxon>Cyanidiales</taxon>
        <taxon>Cyanidiaceae</taxon>
        <taxon>Cyanidiococcus</taxon>
    </lineage>
</organism>
<accession>A0A7J7IER2</accession>
<name>A0A7J7IER2_9RHOD</name>
<feature type="region of interest" description="Disordered" evidence="9">
    <location>
        <begin position="1"/>
        <end position="26"/>
    </location>
</feature>
<dbReference type="AlphaFoldDB" id="A0A7J7IER2"/>